<accession>A0A7I4YNL7</accession>
<evidence type="ECO:0000313" key="1">
    <source>
        <dbReference type="Proteomes" id="UP000025227"/>
    </source>
</evidence>
<dbReference type="AlphaFoldDB" id="A0A7I4YNL7"/>
<proteinExistence type="predicted"/>
<sequence length="43" mass="5010">CMDCCEYKMNSLLTLHFQVLYRLVALYSLFSIEKHLATCYMGG</sequence>
<protein>
    <submittedName>
        <fullName evidence="2">Ovule protein</fullName>
    </submittedName>
</protein>
<dbReference type="WBParaSite" id="HCON_00124770-00001">
    <property type="protein sequence ID" value="HCON_00124770-00001"/>
    <property type="gene ID" value="HCON_00124770"/>
</dbReference>
<reference evidence="2" key="1">
    <citation type="submission" date="2020-12" db="UniProtKB">
        <authorList>
            <consortium name="WormBaseParasite"/>
        </authorList>
    </citation>
    <scope>IDENTIFICATION</scope>
    <source>
        <strain evidence="2">MHco3</strain>
    </source>
</reference>
<name>A0A7I4YNL7_HAECO</name>
<organism evidence="1 2">
    <name type="scientific">Haemonchus contortus</name>
    <name type="common">Barber pole worm</name>
    <dbReference type="NCBI Taxonomy" id="6289"/>
    <lineage>
        <taxon>Eukaryota</taxon>
        <taxon>Metazoa</taxon>
        <taxon>Ecdysozoa</taxon>
        <taxon>Nematoda</taxon>
        <taxon>Chromadorea</taxon>
        <taxon>Rhabditida</taxon>
        <taxon>Rhabditina</taxon>
        <taxon>Rhabditomorpha</taxon>
        <taxon>Strongyloidea</taxon>
        <taxon>Trichostrongylidae</taxon>
        <taxon>Haemonchus</taxon>
    </lineage>
</organism>
<evidence type="ECO:0000313" key="2">
    <source>
        <dbReference type="WBParaSite" id="HCON_00124770-00001"/>
    </source>
</evidence>
<dbReference type="Proteomes" id="UP000025227">
    <property type="component" value="Unplaced"/>
</dbReference>
<keyword evidence="1" id="KW-1185">Reference proteome</keyword>